<evidence type="ECO:0000313" key="3">
    <source>
        <dbReference type="Proteomes" id="UP000012317"/>
    </source>
</evidence>
<dbReference type="Proteomes" id="UP000012317">
    <property type="component" value="Unassembled WGS sequence"/>
</dbReference>
<evidence type="ECO:0000313" key="2">
    <source>
        <dbReference type="EMBL" id="EMY79849.1"/>
    </source>
</evidence>
<dbReference type="AlphaFoldDB" id="N1WRT7"/>
<dbReference type="EMBL" id="APLF01000038">
    <property type="protein sequence ID" value="EMY79849.1"/>
    <property type="molecule type" value="Genomic_DNA"/>
</dbReference>
<gene>
    <name evidence="2" type="ORF">pgond44_14848</name>
</gene>
<keyword evidence="3" id="KW-1185">Reference proteome</keyword>
<comment type="caution">
    <text evidence="2">The sequence shown here is derived from an EMBL/GenBank/DDBJ whole genome shotgun (WGS) entry which is preliminary data.</text>
</comment>
<proteinExistence type="predicted"/>
<dbReference type="RefSeq" id="WP_003445868.1">
    <property type="nucleotide sequence ID" value="NZ_APLF01000038.1"/>
</dbReference>
<reference evidence="2 3" key="1">
    <citation type="journal article" date="2014" name="Genome Biol. Evol.">
        <title>Extensive gene acquisition in the extremely psychrophilic bacterial species Psychroflexus torquis and the link to sea-ice ecosystem specialism.</title>
        <authorList>
            <person name="Feng S."/>
            <person name="Powell S.M."/>
            <person name="Wilson R."/>
            <person name="Bowman J.P."/>
        </authorList>
    </citation>
    <scope>NUCLEOTIDE SEQUENCE [LARGE SCALE GENOMIC DNA]</scope>
    <source>
        <strain evidence="2 3">ACAM 44</strain>
    </source>
</reference>
<accession>N1WRT7</accession>
<dbReference type="InterPro" id="IPR009739">
    <property type="entry name" value="LprI-like_N"/>
</dbReference>
<dbReference type="Pfam" id="PF07007">
    <property type="entry name" value="LprI"/>
    <property type="match status" value="1"/>
</dbReference>
<organism evidence="2 3">
    <name type="scientific">Psychroflexus gondwanensis ACAM 44</name>
    <dbReference type="NCBI Taxonomy" id="1189619"/>
    <lineage>
        <taxon>Bacteria</taxon>
        <taxon>Pseudomonadati</taxon>
        <taxon>Bacteroidota</taxon>
        <taxon>Flavobacteriia</taxon>
        <taxon>Flavobacteriales</taxon>
        <taxon>Flavobacteriaceae</taxon>
        <taxon>Psychroflexus</taxon>
    </lineage>
</organism>
<evidence type="ECO:0000259" key="1">
    <source>
        <dbReference type="Pfam" id="PF07007"/>
    </source>
</evidence>
<sequence>MNRILLILFLTFNLTCFSQTQSEMNKESSNEYKKVDIELNNVYQKILSEYKSDSTFIDRLKKAQRIWITYRDAELEMKFPADNKQAEYGSVYPMCVSLYLKELTENRIENLKVWLNGIEEGDVCVGSVKSKYELDQNDYSKAYIEKDSTIWIPQNINSEIRIFGFQSKDILSKKMILISVFTKDVENNPYDCKYGSYYHTQSMDDLVLKYLSTENQFMKIAILKKGTLIDTVYMEKKWFEFSEE</sequence>
<feature type="domain" description="Lysozyme inhibitor LprI-like N-terminal" evidence="1">
    <location>
        <begin position="19"/>
        <end position="111"/>
    </location>
</feature>
<protein>
    <recommendedName>
        <fullName evidence="1">Lysozyme inhibitor LprI-like N-terminal domain-containing protein</fullName>
    </recommendedName>
</protein>
<name>N1WRT7_9FLAO</name>
<dbReference type="Gene3D" id="1.20.1270.180">
    <property type="match status" value="1"/>
</dbReference>
<dbReference type="eggNOG" id="COG3755">
    <property type="taxonomic scope" value="Bacteria"/>
</dbReference>